<evidence type="ECO:0000313" key="2">
    <source>
        <dbReference type="Proteomes" id="UP000242951"/>
    </source>
</evidence>
<evidence type="ECO:0000313" key="1">
    <source>
        <dbReference type="EMBL" id="KMQ79264.1"/>
    </source>
</evidence>
<evidence type="ECO:0008006" key="3">
    <source>
        <dbReference type="Google" id="ProtNLM"/>
    </source>
</evidence>
<protein>
    <recommendedName>
        <fullName evidence="3">Replication protein P</fullName>
    </recommendedName>
</protein>
<accession>A0ABR5HLA7</accession>
<sequence length="118" mass="12720">MLHLPDRFMALQAGQQSGMLAALQAIDADLHQAVIDEWDVRCQVGTIKNPAGYLFGIVQKAMCGEFRAWAGGKVSSGLPISTSPSFAALSAPPLPTNPDVEKEHLSRIRQLLGRGRHS</sequence>
<keyword evidence="2" id="KW-1185">Reference proteome</keyword>
<proteinExistence type="predicted"/>
<organism evidence="1 2">
    <name type="scientific">Candidatus Burkholderia pumila</name>
    <dbReference type="NCBI Taxonomy" id="1090375"/>
    <lineage>
        <taxon>Bacteria</taxon>
        <taxon>Pseudomonadati</taxon>
        <taxon>Pseudomonadota</taxon>
        <taxon>Betaproteobacteria</taxon>
        <taxon>Burkholderiales</taxon>
        <taxon>Burkholderiaceae</taxon>
        <taxon>Burkholderia</taxon>
    </lineage>
</organism>
<dbReference type="EMBL" id="LELG01000265">
    <property type="protein sequence ID" value="KMQ79264.1"/>
    <property type="molecule type" value="Genomic_DNA"/>
</dbReference>
<dbReference type="Proteomes" id="UP000242951">
    <property type="component" value="Unassembled WGS sequence"/>
</dbReference>
<reference evidence="1 2" key="1">
    <citation type="submission" date="2015-06" db="EMBL/GenBank/DDBJ databases">
        <title>Comparative genomics of Burkholderia leaf nodule symbionts.</title>
        <authorList>
            <person name="Carlier A."/>
            <person name="Eberl L."/>
            <person name="Pinto-Carbo M."/>
        </authorList>
    </citation>
    <scope>NUCLEOTIDE SEQUENCE [LARGE SCALE GENOMIC DNA]</scope>
    <source>
        <strain evidence="1 2">UZHbot3</strain>
    </source>
</reference>
<comment type="caution">
    <text evidence="1">The sequence shown here is derived from an EMBL/GenBank/DDBJ whole genome shotgun (WGS) entry which is preliminary data.</text>
</comment>
<name>A0ABR5HLA7_9BURK</name>
<gene>
    <name evidence="1" type="ORF">BPMI_00632c</name>
</gene>